<keyword evidence="1 5" id="KW-0479">Metal-binding</keyword>
<dbReference type="AlphaFoldDB" id="A2FE48"/>
<dbReference type="Pfam" id="PF21369">
    <property type="entry name" value="STL11_N"/>
    <property type="match status" value="1"/>
</dbReference>
<dbReference type="InParanoid" id="A2FE48"/>
<evidence type="ECO:0000256" key="1">
    <source>
        <dbReference type="ARBA" id="ARBA00022723"/>
    </source>
</evidence>
<dbReference type="OrthoDB" id="10259600at2759"/>
<dbReference type="EMBL" id="DS113742">
    <property type="protein sequence ID" value="EAX96820.1"/>
    <property type="molecule type" value="Genomic_DNA"/>
</dbReference>
<keyword evidence="4" id="KW-0694">RNA-binding</keyword>
<evidence type="ECO:0000259" key="6">
    <source>
        <dbReference type="PROSITE" id="PS50103"/>
    </source>
</evidence>
<dbReference type="PANTHER" id="PTHR14089">
    <property type="entry name" value="PRE-MRNA-SPLICING FACTOR RBM22"/>
    <property type="match status" value="1"/>
</dbReference>
<feature type="domain" description="C3H1-type" evidence="6">
    <location>
        <begin position="157"/>
        <end position="184"/>
    </location>
</feature>
<dbReference type="VEuPathDB" id="TrichDB:TVAG_107070"/>
<accession>A2FE48</accession>
<dbReference type="STRING" id="5722.A2FE48"/>
<evidence type="ECO:0000256" key="4">
    <source>
        <dbReference type="ARBA" id="ARBA00022884"/>
    </source>
</evidence>
<dbReference type="Proteomes" id="UP000001542">
    <property type="component" value="Unassembled WGS sequence"/>
</dbReference>
<dbReference type="eggNOG" id="KOG0153">
    <property type="taxonomic scope" value="Eukaryota"/>
</dbReference>
<dbReference type="InterPro" id="IPR000571">
    <property type="entry name" value="Znf_CCCH"/>
</dbReference>
<evidence type="ECO:0000256" key="3">
    <source>
        <dbReference type="ARBA" id="ARBA00022833"/>
    </source>
</evidence>
<dbReference type="VEuPathDB" id="TrichDB:TVAGG3_0429960"/>
<dbReference type="GO" id="GO:0003723">
    <property type="term" value="F:RNA binding"/>
    <property type="evidence" value="ECO:0007669"/>
    <property type="project" value="UniProtKB-KW"/>
</dbReference>
<protein>
    <recommendedName>
        <fullName evidence="6">C3H1-type domain-containing protein</fullName>
    </recommendedName>
</protein>
<dbReference type="Pfam" id="PF18044">
    <property type="entry name" value="zf-CCCH_4"/>
    <property type="match status" value="1"/>
</dbReference>
<dbReference type="KEGG" id="tva:4754596"/>
<dbReference type="SUPFAM" id="SSF90229">
    <property type="entry name" value="CCCH zinc finger"/>
    <property type="match status" value="1"/>
</dbReference>
<dbReference type="InterPro" id="IPR039171">
    <property type="entry name" value="Cwc2/Slt11"/>
</dbReference>
<reference evidence="7" key="2">
    <citation type="journal article" date="2007" name="Science">
        <title>Draft genome sequence of the sexually transmitted pathogen Trichomonas vaginalis.</title>
        <authorList>
            <person name="Carlton J.M."/>
            <person name="Hirt R.P."/>
            <person name="Silva J.C."/>
            <person name="Delcher A.L."/>
            <person name="Schatz M."/>
            <person name="Zhao Q."/>
            <person name="Wortman J.R."/>
            <person name="Bidwell S.L."/>
            <person name="Alsmark U.C.M."/>
            <person name="Besteiro S."/>
            <person name="Sicheritz-Ponten T."/>
            <person name="Noel C.J."/>
            <person name="Dacks J.B."/>
            <person name="Foster P.G."/>
            <person name="Simillion C."/>
            <person name="Van de Peer Y."/>
            <person name="Miranda-Saavedra D."/>
            <person name="Barton G.J."/>
            <person name="Westrop G.D."/>
            <person name="Mueller S."/>
            <person name="Dessi D."/>
            <person name="Fiori P.L."/>
            <person name="Ren Q."/>
            <person name="Paulsen I."/>
            <person name="Zhang H."/>
            <person name="Bastida-Corcuera F.D."/>
            <person name="Simoes-Barbosa A."/>
            <person name="Brown M.T."/>
            <person name="Hayes R.D."/>
            <person name="Mukherjee M."/>
            <person name="Okumura C.Y."/>
            <person name="Schneider R."/>
            <person name="Smith A.J."/>
            <person name="Vanacova S."/>
            <person name="Villalvazo M."/>
            <person name="Haas B.J."/>
            <person name="Pertea M."/>
            <person name="Feldblyum T.V."/>
            <person name="Utterback T.R."/>
            <person name="Shu C.L."/>
            <person name="Osoegawa K."/>
            <person name="de Jong P.J."/>
            <person name="Hrdy I."/>
            <person name="Horvathova L."/>
            <person name="Zubacova Z."/>
            <person name="Dolezal P."/>
            <person name="Malik S.B."/>
            <person name="Logsdon J.M. Jr."/>
            <person name="Henze K."/>
            <person name="Gupta A."/>
            <person name="Wang C.C."/>
            <person name="Dunne R.L."/>
            <person name="Upcroft J.A."/>
            <person name="Upcroft P."/>
            <person name="White O."/>
            <person name="Salzberg S.L."/>
            <person name="Tang P."/>
            <person name="Chiu C.-H."/>
            <person name="Lee Y.-S."/>
            <person name="Embley T.M."/>
            <person name="Coombs G.H."/>
            <person name="Mottram J.C."/>
            <person name="Tachezy J."/>
            <person name="Fraser-Liggett C.M."/>
            <person name="Johnson P.J."/>
        </authorList>
    </citation>
    <scope>NUCLEOTIDE SEQUENCE [LARGE SCALE GENOMIC DNA]</scope>
    <source>
        <strain evidence="7">G3</strain>
    </source>
</reference>
<dbReference type="PROSITE" id="PS50103">
    <property type="entry name" value="ZF_C3H1"/>
    <property type="match status" value="1"/>
</dbReference>
<evidence type="ECO:0000256" key="2">
    <source>
        <dbReference type="ARBA" id="ARBA00022771"/>
    </source>
</evidence>
<name>A2FE48_TRIV3</name>
<reference evidence="7" key="1">
    <citation type="submission" date="2006-10" db="EMBL/GenBank/DDBJ databases">
        <authorList>
            <person name="Amadeo P."/>
            <person name="Zhao Q."/>
            <person name="Wortman J."/>
            <person name="Fraser-Liggett C."/>
            <person name="Carlton J."/>
        </authorList>
    </citation>
    <scope>NUCLEOTIDE SEQUENCE</scope>
    <source>
        <strain evidence="7">G3</strain>
    </source>
</reference>
<dbReference type="RefSeq" id="XP_001309750.1">
    <property type="nucleotide sequence ID" value="XM_001309749.1"/>
</dbReference>
<sequence>MSGEKDSLLELLDPPFPLVYKGILPPDNHFQMKKSRLSRECAVCERVFSVFFWMYNGVPYKTYICQICAKAANVCQCSLLDLDIGIPVIVRNKLLKMQQGDFTSKYKRWYNNRLVDRQIENGEEWMDGSLRDKVLHLDPTIVAECQQIVKQDPYLTYKKATVCPDWLAGNCIYGESCFFSHKLPLPGESSPNCSKYGIRSRYLGTLDPNGSIVIDKLLNINPNAFKSKQQAPEPEEVELPKFEEKRVEKPIMTLPSNLGEAYSYSEPLPYPSKEKYEFPDFVNGVFKLPDQ</sequence>
<dbReference type="OMA" id="PYYRRNK"/>
<evidence type="ECO:0000313" key="7">
    <source>
        <dbReference type="EMBL" id="EAX96820.1"/>
    </source>
</evidence>
<dbReference type="SMART" id="SM00356">
    <property type="entry name" value="ZnF_C3H1"/>
    <property type="match status" value="1"/>
</dbReference>
<proteinExistence type="predicted"/>
<dbReference type="PANTHER" id="PTHR14089:SF6">
    <property type="entry name" value="PRE-MRNA-SPLICING FACTOR RBM22"/>
    <property type="match status" value="1"/>
</dbReference>
<dbReference type="GO" id="GO:0008270">
    <property type="term" value="F:zinc ion binding"/>
    <property type="evidence" value="ECO:0007669"/>
    <property type="project" value="UniProtKB-KW"/>
</dbReference>
<dbReference type="Gene3D" id="4.10.1000.10">
    <property type="entry name" value="Zinc finger, CCCH-type"/>
    <property type="match status" value="1"/>
</dbReference>
<dbReference type="InterPro" id="IPR041367">
    <property type="entry name" value="Znf-CCCH_4"/>
</dbReference>
<organism evidence="7 8">
    <name type="scientific">Trichomonas vaginalis (strain ATCC PRA-98 / G3)</name>
    <dbReference type="NCBI Taxonomy" id="412133"/>
    <lineage>
        <taxon>Eukaryota</taxon>
        <taxon>Metamonada</taxon>
        <taxon>Parabasalia</taxon>
        <taxon>Trichomonadida</taxon>
        <taxon>Trichomonadidae</taxon>
        <taxon>Trichomonas</taxon>
    </lineage>
</organism>
<dbReference type="InterPro" id="IPR036855">
    <property type="entry name" value="Znf_CCCH_sf"/>
</dbReference>
<dbReference type="InterPro" id="IPR048995">
    <property type="entry name" value="STL11/RBM22-like_N"/>
</dbReference>
<dbReference type="SMR" id="A2FE48"/>
<gene>
    <name evidence="7" type="ORF">TVAG_107070</name>
</gene>
<evidence type="ECO:0000256" key="5">
    <source>
        <dbReference type="PROSITE-ProRule" id="PRU00723"/>
    </source>
</evidence>
<evidence type="ECO:0000313" key="8">
    <source>
        <dbReference type="Proteomes" id="UP000001542"/>
    </source>
</evidence>
<feature type="zinc finger region" description="C3H1-type" evidence="5">
    <location>
        <begin position="157"/>
        <end position="184"/>
    </location>
</feature>
<keyword evidence="3 5" id="KW-0862">Zinc</keyword>
<keyword evidence="2 5" id="KW-0863">Zinc-finger</keyword>
<keyword evidence="8" id="KW-1185">Reference proteome</keyword>